<proteinExistence type="predicted"/>
<evidence type="ECO:0000313" key="2">
    <source>
        <dbReference type="Proteomes" id="UP000828390"/>
    </source>
</evidence>
<name>A0A9D4MK69_DREPO</name>
<comment type="caution">
    <text evidence="1">The sequence shown here is derived from an EMBL/GenBank/DDBJ whole genome shotgun (WGS) entry which is preliminary data.</text>
</comment>
<dbReference type="Proteomes" id="UP000828390">
    <property type="component" value="Unassembled WGS sequence"/>
</dbReference>
<dbReference type="AlphaFoldDB" id="A0A9D4MK69"/>
<sequence length="106" mass="11951">MEIDAPLVANLDQEIAEETGIARPIDEVAEPVRAMPVQGRMRRGMDRCERRFRPLDRAAEKEWRGWDHGQIPVPAELMWILRGKKTRSETISWPKGLTGGAASSLS</sequence>
<keyword evidence="2" id="KW-1185">Reference proteome</keyword>
<reference evidence="1" key="1">
    <citation type="journal article" date="2019" name="bioRxiv">
        <title>The Genome of the Zebra Mussel, Dreissena polymorpha: A Resource for Invasive Species Research.</title>
        <authorList>
            <person name="McCartney M.A."/>
            <person name="Auch B."/>
            <person name="Kono T."/>
            <person name="Mallez S."/>
            <person name="Zhang Y."/>
            <person name="Obille A."/>
            <person name="Becker A."/>
            <person name="Abrahante J.E."/>
            <person name="Garbe J."/>
            <person name="Badalamenti J.P."/>
            <person name="Herman A."/>
            <person name="Mangelson H."/>
            <person name="Liachko I."/>
            <person name="Sullivan S."/>
            <person name="Sone E.D."/>
            <person name="Koren S."/>
            <person name="Silverstein K.A.T."/>
            <person name="Beckman K.B."/>
            <person name="Gohl D.M."/>
        </authorList>
    </citation>
    <scope>NUCLEOTIDE SEQUENCE</scope>
    <source>
        <strain evidence="1">Duluth1</strain>
        <tissue evidence="1">Whole animal</tissue>
    </source>
</reference>
<reference evidence="1" key="2">
    <citation type="submission" date="2020-11" db="EMBL/GenBank/DDBJ databases">
        <authorList>
            <person name="McCartney M.A."/>
            <person name="Auch B."/>
            <person name="Kono T."/>
            <person name="Mallez S."/>
            <person name="Becker A."/>
            <person name="Gohl D.M."/>
            <person name="Silverstein K.A.T."/>
            <person name="Koren S."/>
            <person name="Bechman K.B."/>
            <person name="Herman A."/>
            <person name="Abrahante J.E."/>
            <person name="Garbe J."/>
        </authorList>
    </citation>
    <scope>NUCLEOTIDE SEQUENCE</scope>
    <source>
        <strain evidence="1">Duluth1</strain>
        <tissue evidence="1">Whole animal</tissue>
    </source>
</reference>
<protein>
    <submittedName>
        <fullName evidence="1">Uncharacterized protein</fullName>
    </submittedName>
</protein>
<dbReference type="EMBL" id="JAIWYP010000001">
    <property type="protein sequence ID" value="KAH3876911.1"/>
    <property type="molecule type" value="Genomic_DNA"/>
</dbReference>
<accession>A0A9D4MK69</accession>
<organism evidence="1 2">
    <name type="scientific">Dreissena polymorpha</name>
    <name type="common">Zebra mussel</name>
    <name type="synonym">Mytilus polymorpha</name>
    <dbReference type="NCBI Taxonomy" id="45954"/>
    <lineage>
        <taxon>Eukaryota</taxon>
        <taxon>Metazoa</taxon>
        <taxon>Spiralia</taxon>
        <taxon>Lophotrochozoa</taxon>
        <taxon>Mollusca</taxon>
        <taxon>Bivalvia</taxon>
        <taxon>Autobranchia</taxon>
        <taxon>Heteroconchia</taxon>
        <taxon>Euheterodonta</taxon>
        <taxon>Imparidentia</taxon>
        <taxon>Neoheterodontei</taxon>
        <taxon>Myida</taxon>
        <taxon>Dreissenoidea</taxon>
        <taxon>Dreissenidae</taxon>
        <taxon>Dreissena</taxon>
    </lineage>
</organism>
<evidence type="ECO:0000313" key="1">
    <source>
        <dbReference type="EMBL" id="KAH3876911.1"/>
    </source>
</evidence>
<gene>
    <name evidence="1" type="ORF">DPMN_000763</name>
</gene>